<keyword evidence="2" id="KW-1185">Reference proteome</keyword>
<organism evidence="1 2">
    <name type="scientific">Persea americana</name>
    <name type="common">Avocado</name>
    <dbReference type="NCBI Taxonomy" id="3435"/>
    <lineage>
        <taxon>Eukaryota</taxon>
        <taxon>Viridiplantae</taxon>
        <taxon>Streptophyta</taxon>
        <taxon>Embryophyta</taxon>
        <taxon>Tracheophyta</taxon>
        <taxon>Spermatophyta</taxon>
        <taxon>Magnoliopsida</taxon>
        <taxon>Magnoliidae</taxon>
        <taxon>Laurales</taxon>
        <taxon>Lauraceae</taxon>
        <taxon>Persea</taxon>
    </lineage>
</organism>
<comment type="caution">
    <text evidence="1">The sequence shown here is derived from an EMBL/GenBank/DDBJ whole genome shotgun (WGS) entry which is preliminary data.</text>
</comment>
<sequence length="367" mass="41136">MEAARVCNSISLFSPSSIRFQSSQPSLVPYHKKNYNKSSSNFNLKWESRSSLPINKRNLCVSSSASHHTIHEFSDSTSQSAGSFFRSVLSSMEQVYLSRNPTAKSILDLVHSCEGDQICYDHFAFRTFGVDGYGIHSMSKFFLDFGYMPRDELRFPAKKLKALWFTPPDTPQSGSGSGVNGPLPRIFISELIVDEMSSQAQEVIRKYTKISPSGNKYAALASALGSLTWEKPLYSDYQQLSRESEYAAWTLVNGFALNHATISTHRLKSHMKNINSLNNFIERNGFKLNSEGGALKVSPDGLLLQSSTVADSRFFQFADGVTESVPCSYIEFAERLVLPQFRNLPANEISFTTNSDFFISMKFLRSE</sequence>
<gene>
    <name evidence="1" type="ORF">MRB53_002394</name>
</gene>
<proteinExistence type="predicted"/>
<reference evidence="1 2" key="1">
    <citation type="journal article" date="2022" name="Hortic Res">
        <title>A haplotype resolved chromosomal level avocado genome allows analysis of novel avocado genes.</title>
        <authorList>
            <person name="Nath O."/>
            <person name="Fletcher S.J."/>
            <person name="Hayward A."/>
            <person name="Shaw L.M."/>
            <person name="Masouleh A.K."/>
            <person name="Furtado A."/>
            <person name="Henry R.J."/>
            <person name="Mitter N."/>
        </authorList>
    </citation>
    <scope>NUCLEOTIDE SEQUENCE [LARGE SCALE GENOMIC DNA]</scope>
    <source>
        <strain evidence="2">cv. Hass</strain>
    </source>
</reference>
<dbReference type="EMBL" id="CM056809">
    <property type="protein sequence ID" value="KAJ8649371.1"/>
    <property type="molecule type" value="Genomic_DNA"/>
</dbReference>
<dbReference type="Proteomes" id="UP001234297">
    <property type="component" value="Chromosome 1"/>
</dbReference>
<evidence type="ECO:0000313" key="2">
    <source>
        <dbReference type="Proteomes" id="UP001234297"/>
    </source>
</evidence>
<accession>A0ACC2MV99</accession>
<protein>
    <submittedName>
        <fullName evidence="1">Uncharacterized protein</fullName>
    </submittedName>
</protein>
<name>A0ACC2MV99_PERAE</name>
<evidence type="ECO:0000313" key="1">
    <source>
        <dbReference type="EMBL" id="KAJ8649371.1"/>
    </source>
</evidence>